<evidence type="ECO:0000313" key="2">
    <source>
        <dbReference type="EMBL" id="NYH55766.1"/>
    </source>
</evidence>
<sequence length="60" mass="6562">MASGLGAAPPGRSTERHQREKERARGHWRRALSVAMEFSDPKAVRLREEITTGVGDTTGS</sequence>
<feature type="compositionally biased region" description="Basic and acidic residues" evidence="1">
    <location>
        <begin position="13"/>
        <end position="25"/>
    </location>
</feature>
<dbReference type="RefSeq" id="WP_218908857.1">
    <property type="nucleotide sequence ID" value="NZ_JACCHL010000001.1"/>
</dbReference>
<evidence type="ECO:0000256" key="1">
    <source>
        <dbReference type="SAM" id="MobiDB-lite"/>
    </source>
</evidence>
<organism evidence="2 3">
    <name type="scientific">Nocardiopsis sinuspersici</name>
    <dbReference type="NCBI Taxonomy" id="501010"/>
    <lineage>
        <taxon>Bacteria</taxon>
        <taxon>Bacillati</taxon>
        <taxon>Actinomycetota</taxon>
        <taxon>Actinomycetes</taxon>
        <taxon>Streptosporangiales</taxon>
        <taxon>Nocardiopsidaceae</taxon>
        <taxon>Nocardiopsis</taxon>
    </lineage>
</organism>
<gene>
    <name evidence="2" type="ORF">HNR06_005355</name>
</gene>
<dbReference type="EMBL" id="JACCHL010000001">
    <property type="protein sequence ID" value="NYH55766.1"/>
    <property type="molecule type" value="Genomic_DNA"/>
</dbReference>
<feature type="region of interest" description="Disordered" evidence="1">
    <location>
        <begin position="1"/>
        <end position="27"/>
    </location>
</feature>
<evidence type="ECO:0000313" key="3">
    <source>
        <dbReference type="Proteomes" id="UP000584931"/>
    </source>
</evidence>
<protein>
    <submittedName>
        <fullName evidence="2">Uncharacterized protein</fullName>
    </submittedName>
</protein>
<accession>A0A7Y9XH70</accession>
<proteinExistence type="predicted"/>
<name>A0A7Y9XH70_9ACTN</name>
<dbReference type="AlphaFoldDB" id="A0A7Y9XH70"/>
<comment type="caution">
    <text evidence="2">The sequence shown here is derived from an EMBL/GenBank/DDBJ whole genome shotgun (WGS) entry which is preliminary data.</text>
</comment>
<dbReference type="Proteomes" id="UP000584931">
    <property type="component" value="Unassembled WGS sequence"/>
</dbReference>
<reference evidence="2 3" key="1">
    <citation type="submission" date="2020-07" db="EMBL/GenBank/DDBJ databases">
        <title>Sequencing the genomes of 1000 actinobacteria strains.</title>
        <authorList>
            <person name="Klenk H.-P."/>
        </authorList>
    </citation>
    <scope>NUCLEOTIDE SEQUENCE [LARGE SCALE GENOMIC DNA]</scope>
    <source>
        <strain evidence="2 3">DSM 45278</strain>
    </source>
</reference>